<evidence type="ECO:0000256" key="1">
    <source>
        <dbReference type="SAM" id="MobiDB-lite"/>
    </source>
</evidence>
<organism evidence="2 3">
    <name type="scientific">Riccia sorocarpa</name>
    <dbReference type="NCBI Taxonomy" id="122646"/>
    <lineage>
        <taxon>Eukaryota</taxon>
        <taxon>Viridiplantae</taxon>
        <taxon>Streptophyta</taxon>
        <taxon>Embryophyta</taxon>
        <taxon>Marchantiophyta</taxon>
        <taxon>Marchantiopsida</taxon>
        <taxon>Marchantiidae</taxon>
        <taxon>Marchantiales</taxon>
        <taxon>Ricciaceae</taxon>
        <taxon>Riccia</taxon>
    </lineage>
</organism>
<accession>A0ABD3H791</accession>
<dbReference type="Proteomes" id="UP001633002">
    <property type="component" value="Unassembled WGS sequence"/>
</dbReference>
<comment type="caution">
    <text evidence="2">The sequence shown here is derived from an EMBL/GenBank/DDBJ whole genome shotgun (WGS) entry which is preliminary data.</text>
</comment>
<keyword evidence="3" id="KW-1185">Reference proteome</keyword>
<dbReference type="InterPro" id="IPR036397">
    <property type="entry name" value="RNaseH_sf"/>
</dbReference>
<dbReference type="EMBL" id="JBJQOH010000006">
    <property type="protein sequence ID" value="KAL3686150.1"/>
    <property type="molecule type" value="Genomic_DNA"/>
</dbReference>
<dbReference type="Gene3D" id="3.30.420.10">
    <property type="entry name" value="Ribonuclease H-like superfamily/Ribonuclease H"/>
    <property type="match status" value="1"/>
</dbReference>
<proteinExistence type="predicted"/>
<feature type="compositionally biased region" description="Acidic residues" evidence="1">
    <location>
        <begin position="179"/>
        <end position="198"/>
    </location>
</feature>
<dbReference type="AlphaFoldDB" id="A0ABD3H791"/>
<evidence type="ECO:0000313" key="2">
    <source>
        <dbReference type="EMBL" id="KAL3686150.1"/>
    </source>
</evidence>
<feature type="region of interest" description="Disordered" evidence="1">
    <location>
        <begin position="176"/>
        <end position="198"/>
    </location>
</feature>
<protein>
    <submittedName>
        <fullName evidence="2">Uncharacterized protein</fullName>
    </submittedName>
</protein>
<evidence type="ECO:0000313" key="3">
    <source>
        <dbReference type="Proteomes" id="UP001633002"/>
    </source>
</evidence>
<name>A0ABD3H791_9MARC</name>
<sequence length="198" mass="23022">MNPEGIGKSERGHPPIVHALVKACDGKPKQWPRLLPFALWADRSTYCTTTGYMPVELILGQKPILQLRIEKLKQARLKNKSRFDKTHRLRPKPIQLGDWVLVYDSTLENQHSTVRKFSRIWFGPYVVLVLNDNATYSLRELDETVLRLDVAGKRVKLFKKRDDTSELFDFLDLEHGPAEDDYTDEENVVEEEEDEDED</sequence>
<gene>
    <name evidence="2" type="ORF">R1sor_004172</name>
</gene>
<reference evidence="2 3" key="1">
    <citation type="submission" date="2024-09" db="EMBL/GenBank/DDBJ databases">
        <title>Chromosome-scale assembly of Riccia sorocarpa.</title>
        <authorList>
            <person name="Paukszto L."/>
        </authorList>
    </citation>
    <scope>NUCLEOTIDE SEQUENCE [LARGE SCALE GENOMIC DNA]</scope>
    <source>
        <strain evidence="2">LP-2024</strain>
        <tissue evidence="2">Aerial parts of the thallus</tissue>
    </source>
</reference>